<gene>
    <name evidence="1" type="ORF">LEA_13210</name>
</gene>
<reference evidence="1" key="1">
    <citation type="journal article" date="2013" name="Environ. Microbiol.">
        <title>Microbiota from the distal guts of lean and obese adolescents exhibit partial functional redundancy besides clear differences in community structure.</title>
        <authorList>
            <person name="Ferrer M."/>
            <person name="Ruiz A."/>
            <person name="Lanza F."/>
            <person name="Haange S.B."/>
            <person name="Oberbach A."/>
            <person name="Till H."/>
            <person name="Bargiela R."/>
            <person name="Campoy C."/>
            <person name="Segura M.T."/>
            <person name="Richter M."/>
            <person name="von Bergen M."/>
            <person name="Seifert J."/>
            <person name="Suarez A."/>
        </authorList>
    </citation>
    <scope>NUCLEOTIDE SEQUENCE</scope>
</reference>
<dbReference type="Gene3D" id="3.40.50.720">
    <property type="entry name" value="NAD(P)-binding Rossmann-like Domain"/>
    <property type="match status" value="1"/>
</dbReference>
<dbReference type="EMBL" id="AJWY01008961">
    <property type="protein sequence ID" value="EKC59731.1"/>
    <property type="molecule type" value="Genomic_DNA"/>
</dbReference>
<dbReference type="SUPFAM" id="SSF51735">
    <property type="entry name" value="NAD(P)-binding Rossmann-fold domains"/>
    <property type="match status" value="1"/>
</dbReference>
<evidence type="ECO:0000313" key="1">
    <source>
        <dbReference type="EMBL" id="EKC59731.1"/>
    </source>
</evidence>
<comment type="caution">
    <text evidence="1">The sequence shown here is derived from an EMBL/GenBank/DDBJ whole genome shotgun (WGS) entry which is preliminary data.</text>
</comment>
<accession>K1TKF9</accession>
<name>K1TKF9_9ZZZZ</name>
<organism evidence="1">
    <name type="scientific">human gut metagenome</name>
    <dbReference type="NCBI Taxonomy" id="408170"/>
    <lineage>
        <taxon>unclassified sequences</taxon>
        <taxon>metagenomes</taxon>
        <taxon>organismal metagenomes</taxon>
    </lineage>
</organism>
<proteinExistence type="predicted"/>
<sequence>MAVLTAMLYERFKAGKYPIALVSMDNCSQNGARLRESVLIMAEEWRKTGFV</sequence>
<dbReference type="InterPro" id="IPR036291">
    <property type="entry name" value="NAD(P)-bd_dom_sf"/>
</dbReference>
<feature type="non-terminal residue" evidence="1">
    <location>
        <position position="51"/>
    </location>
</feature>
<dbReference type="AlphaFoldDB" id="K1TKF9"/>
<protein>
    <submittedName>
        <fullName evidence="1">Mannitol dehydrogenase rossman domain family protein</fullName>
    </submittedName>
</protein>